<protein>
    <submittedName>
        <fullName evidence="1">Uncharacterized protein</fullName>
    </submittedName>
</protein>
<proteinExistence type="predicted"/>
<evidence type="ECO:0000313" key="2">
    <source>
        <dbReference type="Proteomes" id="UP000176778"/>
    </source>
</evidence>
<dbReference type="AlphaFoldDB" id="A0A1F7X4Y4"/>
<accession>A0A1F7X4Y4</accession>
<sequence>MSLILGVHLAKKMFLVSDTRATTRYSDGRPDKYDDDLIKAFVLNHQIDALEAGDAAPASFILNDLKSKIKESSSFDELESIIDTDLKTIISEYVNSTGRYGNVALIIAGFNPTKKQTIESSILGNNMSNPLKARGEGTHMHQSIDQDIIDGLVNAMSKNNGQLTKGMYVEIDYPQTRMITLEIDVRNCTFVKNEVPLYSYVAFHPNQKSVTVVVPPLLLSELEFGERNAVNLESVMYKDAETLMSFVNKESIKYKFATVGGHILAAIVSQNGLLFPTGHIGTIIDGKIVMLGSMTVRNSEKITYKLKDGKTGEYHFVEQLDPSKLLLLGL</sequence>
<gene>
    <name evidence="1" type="ORF">A2Y68_00755</name>
</gene>
<organism evidence="1 2">
    <name type="scientific">Candidatus Woesebacteria bacterium RBG_13_46_13</name>
    <dbReference type="NCBI Taxonomy" id="1802479"/>
    <lineage>
        <taxon>Bacteria</taxon>
        <taxon>Candidatus Woeseibacteriota</taxon>
    </lineage>
</organism>
<evidence type="ECO:0000313" key="1">
    <source>
        <dbReference type="EMBL" id="OGM09943.1"/>
    </source>
</evidence>
<reference evidence="1 2" key="1">
    <citation type="journal article" date="2016" name="Nat. Commun.">
        <title>Thousands of microbial genomes shed light on interconnected biogeochemical processes in an aquifer system.</title>
        <authorList>
            <person name="Anantharaman K."/>
            <person name="Brown C.T."/>
            <person name="Hug L.A."/>
            <person name="Sharon I."/>
            <person name="Castelle C.J."/>
            <person name="Probst A.J."/>
            <person name="Thomas B.C."/>
            <person name="Singh A."/>
            <person name="Wilkins M.J."/>
            <person name="Karaoz U."/>
            <person name="Brodie E.L."/>
            <person name="Williams K.H."/>
            <person name="Hubbard S.S."/>
            <person name="Banfield J.F."/>
        </authorList>
    </citation>
    <scope>NUCLEOTIDE SEQUENCE [LARGE SCALE GENOMIC DNA]</scope>
</reference>
<dbReference type="Gene3D" id="3.60.20.10">
    <property type="entry name" value="Glutamine Phosphoribosylpyrophosphate, subunit 1, domain 1"/>
    <property type="match status" value="1"/>
</dbReference>
<name>A0A1F7X4Y4_9BACT</name>
<dbReference type="EMBL" id="MGFR01000002">
    <property type="protein sequence ID" value="OGM09943.1"/>
    <property type="molecule type" value="Genomic_DNA"/>
</dbReference>
<comment type="caution">
    <text evidence="1">The sequence shown here is derived from an EMBL/GenBank/DDBJ whole genome shotgun (WGS) entry which is preliminary data.</text>
</comment>
<dbReference type="InterPro" id="IPR029055">
    <property type="entry name" value="Ntn_hydrolases_N"/>
</dbReference>
<dbReference type="SUPFAM" id="SSF56235">
    <property type="entry name" value="N-terminal nucleophile aminohydrolases (Ntn hydrolases)"/>
    <property type="match status" value="1"/>
</dbReference>
<dbReference type="Proteomes" id="UP000176778">
    <property type="component" value="Unassembled WGS sequence"/>
</dbReference>